<dbReference type="Proteomes" id="UP001558652">
    <property type="component" value="Unassembled WGS sequence"/>
</dbReference>
<sequence length="243" mass="28057">MFVASSVCGRVTCMDTVNLLRRWIESVAMARWQLDANAKTRAAILFLLLYFKLEMVKMDITFMKKKSIWNIRRFENCPNTNYPNRFSSAKIEAIGRGETALTGTLEVTKKMKIINTVKVTAVKCRSYSEPDTCEFFLTIPFQNACLWLLQRGAPWSTVTENFTPKLKCPVEKAIYTLFSISGVLFPFLGTRVSYTHRGQNVFERLNYIGRRYLFLPLNLWAGCNCRRPLFVPDLYDPKQIVSI</sequence>
<dbReference type="AlphaFoldDB" id="A0ABD0YSZ4"/>
<name>A0ABD0YSZ4_9HEMI</name>
<accession>A0ABD0YSZ4</accession>
<proteinExistence type="predicted"/>
<protein>
    <submittedName>
        <fullName evidence="1">Uncharacterized protein</fullName>
    </submittedName>
</protein>
<dbReference type="EMBL" id="JBFDAA010000003">
    <property type="protein sequence ID" value="KAL1138876.1"/>
    <property type="molecule type" value="Genomic_DNA"/>
</dbReference>
<reference evidence="1 2" key="1">
    <citation type="submission" date="2024-07" db="EMBL/GenBank/DDBJ databases">
        <title>Chromosome-level genome assembly of the water stick insect Ranatra chinensis (Heteroptera: Nepidae).</title>
        <authorList>
            <person name="Liu X."/>
        </authorList>
    </citation>
    <scope>NUCLEOTIDE SEQUENCE [LARGE SCALE GENOMIC DNA]</scope>
    <source>
        <strain evidence="1">Cailab_2021Rc</strain>
        <tissue evidence="1">Muscle</tissue>
    </source>
</reference>
<comment type="caution">
    <text evidence="1">The sequence shown here is derived from an EMBL/GenBank/DDBJ whole genome shotgun (WGS) entry which is preliminary data.</text>
</comment>
<organism evidence="1 2">
    <name type="scientific">Ranatra chinensis</name>
    <dbReference type="NCBI Taxonomy" id="642074"/>
    <lineage>
        <taxon>Eukaryota</taxon>
        <taxon>Metazoa</taxon>
        <taxon>Ecdysozoa</taxon>
        <taxon>Arthropoda</taxon>
        <taxon>Hexapoda</taxon>
        <taxon>Insecta</taxon>
        <taxon>Pterygota</taxon>
        <taxon>Neoptera</taxon>
        <taxon>Paraneoptera</taxon>
        <taxon>Hemiptera</taxon>
        <taxon>Heteroptera</taxon>
        <taxon>Panheteroptera</taxon>
        <taxon>Nepomorpha</taxon>
        <taxon>Nepidae</taxon>
        <taxon>Ranatrinae</taxon>
        <taxon>Ranatra</taxon>
    </lineage>
</organism>
<gene>
    <name evidence="1" type="ORF">AAG570_008938</name>
</gene>
<keyword evidence="2" id="KW-1185">Reference proteome</keyword>
<evidence type="ECO:0000313" key="2">
    <source>
        <dbReference type="Proteomes" id="UP001558652"/>
    </source>
</evidence>
<evidence type="ECO:0000313" key="1">
    <source>
        <dbReference type="EMBL" id="KAL1138876.1"/>
    </source>
</evidence>